<sequence length="278" mass="32525">MKVKPILDIFITFTSWCPFVILYAIFYLFNSHKNYIYPKTNLTEPLKIFTDTIHIKTADNIDQYIYMINNKSSIDIVFFGGNNIDAKWLSETCYNLQNKTRYNVLSIIYRGYNGIEAEPNEIGLMLDTYAIYDYIKQYRKNKRFVCMGLSLGCSLALYLAELLGDDFKKVCILENGFFNMKLKVEESLGNFSWLSFLLTEKYENDKRVIKLKSQNTQFLFITSSNDKNIGNHHSKMLMALLDGNCVHKIFDADHMTACFDKNYFSTIDDFIKKKLNYI</sequence>
<proteinExistence type="predicted"/>
<dbReference type="PANTHER" id="PTHR12277">
    <property type="entry name" value="ALPHA/BETA HYDROLASE DOMAIN-CONTAINING PROTEIN"/>
    <property type="match status" value="1"/>
</dbReference>
<name>A0ABQ7HZG4_9MICR</name>
<keyword evidence="1" id="KW-1133">Transmembrane helix</keyword>
<feature type="domain" description="Peptidase S9 prolyl oligopeptidase catalytic" evidence="2">
    <location>
        <begin position="136"/>
        <end position="245"/>
    </location>
</feature>
<evidence type="ECO:0000256" key="1">
    <source>
        <dbReference type="SAM" id="Phobius"/>
    </source>
</evidence>
<keyword evidence="4" id="KW-1185">Reference proteome</keyword>
<feature type="transmembrane region" description="Helical" evidence="1">
    <location>
        <begin position="6"/>
        <end position="29"/>
    </location>
</feature>
<protein>
    <submittedName>
        <fullName evidence="3">Protein ABHD13</fullName>
    </submittedName>
</protein>
<dbReference type="Pfam" id="PF00326">
    <property type="entry name" value="Peptidase_S9"/>
    <property type="match status" value="1"/>
</dbReference>
<dbReference type="Proteomes" id="UP001516464">
    <property type="component" value="Unassembled WGS sequence"/>
</dbReference>
<evidence type="ECO:0000313" key="4">
    <source>
        <dbReference type="Proteomes" id="UP001516464"/>
    </source>
</evidence>
<organism evidence="3 4">
    <name type="scientific">Astathelohania contejeani</name>
    <dbReference type="NCBI Taxonomy" id="164912"/>
    <lineage>
        <taxon>Eukaryota</taxon>
        <taxon>Fungi</taxon>
        <taxon>Fungi incertae sedis</taxon>
        <taxon>Microsporidia</taxon>
        <taxon>Astathelohaniidae</taxon>
        <taxon>Astathelohania</taxon>
    </lineage>
</organism>
<keyword evidence="1" id="KW-0812">Transmembrane</keyword>
<evidence type="ECO:0000259" key="2">
    <source>
        <dbReference type="Pfam" id="PF00326"/>
    </source>
</evidence>
<comment type="caution">
    <text evidence="3">The sequence shown here is derived from an EMBL/GenBank/DDBJ whole genome shotgun (WGS) entry which is preliminary data.</text>
</comment>
<dbReference type="InterPro" id="IPR029058">
    <property type="entry name" value="AB_hydrolase_fold"/>
</dbReference>
<keyword evidence="1" id="KW-0472">Membrane</keyword>
<accession>A0ABQ7HZG4</accession>
<dbReference type="PANTHER" id="PTHR12277:SF81">
    <property type="entry name" value="PROTEIN ABHD13"/>
    <property type="match status" value="1"/>
</dbReference>
<feature type="transmembrane region" description="Helical" evidence="1">
    <location>
        <begin position="144"/>
        <end position="164"/>
    </location>
</feature>
<dbReference type="SUPFAM" id="SSF53474">
    <property type="entry name" value="alpha/beta-Hydrolases"/>
    <property type="match status" value="1"/>
</dbReference>
<dbReference type="InterPro" id="IPR001375">
    <property type="entry name" value="Peptidase_S9_cat"/>
</dbReference>
<dbReference type="Gene3D" id="3.40.50.1820">
    <property type="entry name" value="alpha/beta hydrolase"/>
    <property type="match status" value="1"/>
</dbReference>
<reference evidence="3 4" key="1">
    <citation type="submission" date="2019-01" db="EMBL/GenBank/DDBJ databases">
        <title>Genomes sequencing and comparative genomics of infectious freshwater microsporidia, Cucumispora dikerogammari and Thelohania contejeani.</title>
        <authorList>
            <person name="Cormier A."/>
            <person name="Giraud I."/>
            <person name="Wattier R."/>
            <person name="Teixeira M."/>
            <person name="Grandjean F."/>
            <person name="Rigaud T."/>
            <person name="Cordaux R."/>
        </authorList>
    </citation>
    <scope>NUCLEOTIDE SEQUENCE [LARGE SCALE GENOMIC DNA]</scope>
    <source>
        <strain evidence="3">T1</strain>
        <tissue evidence="3">Spores</tissue>
    </source>
</reference>
<evidence type="ECO:0000313" key="3">
    <source>
        <dbReference type="EMBL" id="KAF7683543.1"/>
    </source>
</evidence>
<dbReference type="EMBL" id="SBIQ01000075">
    <property type="protein sequence ID" value="KAF7683543.1"/>
    <property type="molecule type" value="Genomic_DNA"/>
</dbReference>
<gene>
    <name evidence="3" type="primary">abhd13_1</name>
    <name evidence="3" type="ORF">TCON_1237</name>
</gene>